<gene>
    <name evidence="7" type="ORF">MNBD_CHLOROFLEXI01-2726</name>
</gene>
<protein>
    <submittedName>
        <fullName evidence="7">Acetolactate synthase small subunit</fullName>
        <ecNumber evidence="7">2.2.1.6</ecNumber>
    </submittedName>
</protein>
<feature type="domain" description="ACT" evidence="6">
    <location>
        <begin position="10"/>
        <end position="84"/>
    </location>
</feature>
<dbReference type="InterPro" id="IPR004789">
    <property type="entry name" value="Acetalactate_synth_ssu"/>
</dbReference>
<dbReference type="GO" id="GO:0005829">
    <property type="term" value="C:cytosol"/>
    <property type="evidence" value="ECO:0007669"/>
    <property type="project" value="TreeGrafter"/>
</dbReference>
<evidence type="ECO:0000256" key="1">
    <source>
        <dbReference type="ARBA" id="ARBA00004974"/>
    </source>
</evidence>
<evidence type="ECO:0000256" key="5">
    <source>
        <dbReference type="ARBA" id="ARBA00023304"/>
    </source>
</evidence>
<organism evidence="7">
    <name type="scientific">hydrothermal vent metagenome</name>
    <dbReference type="NCBI Taxonomy" id="652676"/>
    <lineage>
        <taxon>unclassified sequences</taxon>
        <taxon>metagenomes</taxon>
        <taxon>ecological metagenomes</taxon>
    </lineage>
</organism>
<dbReference type="PANTHER" id="PTHR30239">
    <property type="entry name" value="ACETOLACTATE SYNTHASE SMALL SUBUNIT"/>
    <property type="match status" value="1"/>
</dbReference>
<keyword evidence="7" id="KW-0808">Transferase</keyword>
<dbReference type="CDD" id="cd04878">
    <property type="entry name" value="ACT_AHAS"/>
    <property type="match status" value="1"/>
</dbReference>
<dbReference type="SUPFAM" id="SSF55021">
    <property type="entry name" value="ACT-like"/>
    <property type="match status" value="2"/>
</dbReference>
<dbReference type="InterPro" id="IPR002912">
    <property type="entry name" value="ACT_dom"/>
</dbReference>
<dbReference type="GO" id="GO:0009097">
    <property type="term" value="P:isoleucine biosynthetic process"/>
    <property type="evidence" value="ECO:0007669"/>
    <property type="project" value="UniProtKB-UniPathway"/>
</dbReference>
<dbReference type="FunFam" id="3.30.70.260:FF:000001">
    <property type="entry name" value="Acetolactate synthase, small subunit"/>
    <property type="match status" value="1"/>
</dbReference>
<evidence type="ECO:0000259" key="6">
    <source>
        <dbReference type="PROSITE" id="PS51671"/>
    </source>
</evidence>
<accession>A0A3B0UR88</accession>
<dbReference type="UniPathway" id="UPA00049">
    <property type="reaction ID" value="UER00059"/>
</dbReference>
<dbReference type="Pfam" id="PF10369">
    <property type="entry name" value="ALS_ss_C"/>
    <property type="match status" value="1"/>
</dbReference>
<dbReference type="UniPathway" id="UPA00047">
    <property type="reaction ID" value="UER00055"/>
</dbReference>
<sequence length="183" mass="20624">MTENRMKQHTIIAWMEDKPGVLNRVAGLFRRRNFNIESLAVGRSETPGISRMTFVASGGEREMVQIQSQLDKLINVTDIEDVTYKPAVKRELALIKVKADSKTRAEVMQLVNIYRASIVDVDMESLIIQIVGKEDQVNSLIQLLGGFGIEEMVRTGRVAMVRGQYKRESRGTETAVPYTNGHQ</sequence>
<dbReference type="EMBL" id="UOEU01000262">
    <property type="protein sequence ID" value="VAW31640.1"/>
    <property type="molecule type" value="Genomic_DNA"/>
</dbReference>
<dbReference type="Pfam" id="PF22629">
    <property type="entry name" value="ACT_AHAS_ss"/>
    <property type="match status" value="1"/>
</dbReference>
<dbReference type="InterPro" id="IPR027271">
    <property type="entry name" value="Acetolactate_synth/TF_NikR_C"/>
</dbReference>
<dbReference type="NCBIfam" id="NF008864">
    <property type="entry name" value="PRK11895.1"/>
    <property type="match status" value="1"/>
</dbReference>
<keyword evidence="5" id="KW-0100">Branched-chain amino acid biosynthesis</keyword>
<evidence type="ECO:0000256" key="2">
    <source>
        <dbReference type="ARBA" id="ARBA00005025"/>
    </source>
</evidence>
<comment type="similarity">
    <text evidence="3">Belongs to the acetolactate synthase small subunit family.</text>
</comment>
<dbReference type="InterPro" id="IPR054480">
    <property type="entry name" value="AHAS_small-like_ACT"/>
</dbReference>
<keyword evidence="4" id="KW-0028">Amino-acid biosynthesis</keyword>
<dbReference type="InterPro" id="IPR019455">
    <property type="entry name" value="Acetolactate_synth_ssu_C"/>
</dbReference>
<name>A0A3B0UR88_9ZZZZ</name>
<comment type="pathway">
    <text evidence="1">Amino-acid biosynthesis; L-isoleucine biosynthesis; L-isoleucine from 2-oxobutanoate: step 1/4.</text>
</comment>
<dbReference type="GO" id="GO:0003984">
    <property type="term" value="F:acetolactate synthase activity"/>
    <property type="evidence" value="ECO:0007669"/>
    <property type="project" value="UniProtKB-EC"/>
</dbReference>
<dbReference type="PANTHER" id="PTHR30239:SF0">
    <property type="entry name" value="ACETOLACTATE SYNTHASE SMALL SUBUNIT 1, CHLOROPLASTIC"/>
    <property type="match status" value="1"/>
</dbReference>
<dbReference type="Gene3D" id="3.30.70.260">
    <property type="match status" value="1"/>
</dbReference>
<proteinExistence type="inferred from homology"/>
<reference evidence="7" key="1">
    <citation type="submission" date="2018-06" db="EMBL/GenBank/DDBJ databases">
        <authorList>
            <person name="Zhirakovskaya E."/>
        </authorList>
    </citation>
    <scope>NUCLEOTIDE SEQUENCE</scope>
</reference>
<dbReference type="FunFam" id="3.30.70.1150:FF:000001">
    <property type="entry name" value="Acetolactate synthase small subunit"/>
    <property type="match status" value="1"/>
</dbReference>
<dbReference type="InterPro" id="IPR045865">
    <property type="entry name" value="ACT-like_dom_sf"/>
</dbReference>
<dbReference type="GO" id="GO:1990610">
    <property type="term" value="F:acetolactate synthase regulator activity"/>
    <property type="evidence" value="ECO:0007669"/>
    <property type="project" value="InterPro"/>
</dbReference>
<dbReference type="Gene3D" id="3.30.70.1150">
    <property type="entry name" value="ACT-like. Chain A, domain 2"/>
    <property type="match status" value="1"/>
</dbReference>
<dbReference type="PROSITE" id="PS51671">
    <property type="entry name" value="ACT"/>
    <property type="match status" value="1"/>
</dbReference>
<dbReference type="GO" id="GO:0009099">
    <property type="term" value="P:L-valine biosynthetic process"/>
    <property type="evidence" value="ECO:0007669"/>
    <property type="project" value="UniProtKB-UniPathway"/>
</dbReference>
<evidence type="ECO:0000313" key="7">
    <source>
        <dbReference type="EMBL" id="VAW31640.1"/>
    </source>
</evidence>
<dbReference type="EC" id="2.2.1.6" evidence="7"/>
<dbReference type="NCBIfam" id="TIGR00119">
    <property type="entry name" value="acolac_sm"/>
    <property type="match status" value="1"/>
</dbReference>
<evidence type="ECO:0000256" key="3">
    <source>
        <dbReference type="ARBA" id="ARBA00006341"/>
    </source>
</evidence>
<comment type="pathway">
    <text evidence="2">Amino-acid biosynthesis; L-valine biosynthesis; L-valine from pyruvate: step 1/4.</text>
</comment>
<dbReference type="AlphaFoldDB" id="A0A3B0UR88"/>
<evidence type="ECO:0000256" key="4">
    <source>
        <dbReference type="ARBA" id="ARBA00022605"/>
    </source>
</evidence>
<dbReference type="InterPro" id="IPR039557">
    <property type="entry name" value="AHAS_ACT"/>
</dbReference>